<feature type="chain" id="PRO_5021491421" evidence="1">
    <location>
        <begin position="20"/>
        <end position="197"/>
    </location>
</feature>
<accession>A0A4Y8L572</accession>
<protein>
    <submittedName>
        <fullName evidence="2">Uncharacterized protein</fullName>
    </submittedName>
</protein>
<dbReference type="AlphaFoldDB" id="A0A4Y8L572"/>
<keyword evidence="1" id="KW-0732">Signal</keyword>
<dbReference type="STRING" id="1121485.GCA_000426485_02359"/>
<name>A0A4Y8L572_9BACT</name>
<reference evidence="2 3" key="1">
    <citation type="submission" date="2019-03" db="EMBL/GenBank/DDBJ databases">
        <title>San Antonio Military Medical Center submission to MRSN (WRAIR), pending publication.</title>
        <authorList>
            <person name="Blyth D.M."/>
            <person name="Mccarthy S.L."/>
            <person name="Schall S.E."/>
            <person name="Stam J.A."/>
            <person name="Ong A.C."/>
            <person name="Mcgann P.T."/>
        </authorList>
    </citation>
    <scope>NUCLEOTIDE SEQUENCE [LARGE SCALE GENOMIC DNA]</scope>
    <source>
        <strain evidence="2 3">MRSN571793</strain>
    </source>
</reference>
<feature type="signal peptide" evidence="1">
    <location>
        <begin position="1"/>
        <end position="19"/>
    </location>
</feature>
<dbReference type="RefSeq" id="WP_134435928.1">
    <property type="nucleotide sequence ID" value="NZ_SOML01000003.1"/>
</dbReference>
<comment type="caution">
    <text evidence="2">The sequence shown here is derived from an EMBL/GenBank/DDBJ whole genome shotgun (WGS) entry which is preliminary data.</text>
</comment>
<evidence type="ECO:0000313" key="2">
    <source>
        <dbReference type="EMBL" id="TFD97411.1"/>
    </source>
</evidence>
<keyword evidence="3" id="KW-1185">Reference proteome</keyword>
<evidence type="ECO:0000313" key="3">
    <source>
        <dbReference type="Proteomes" id="UP000297861"/>
    </source>
</evidence>
<evidence type="ECO:0000256" key="1">
    <source>
        <dbReference type="SAM" id="SignalP"/>
    </source>
</evidence>
<dbReference type="EMBL" id="SOML01000003">
    <property type="protein sequence ID" value="TFD97411.1"/>
    <property type="molecule type" value="Genomic_DNA"/>
</dbReference>
<dbReference type="OrthoDB" id="9808953at2"/>
<gene>
    <name evidence="2" type="ORF">E2605_07020</name>
</gene>
<organism evidence="2 3">
    <name type="scientific">Dysgonomonas capnocytophagoides</name>
    <dbReference type="NCBI Taxonomy" id="45254"/>
    <lineage>
        <taxon>Bacteria</taxon>
        <taxon>Pseudomonadati</taxon>
        <taxon>Bacteroidota</taxon>
        <taxon>Bacteroidia</taxon>
        <taxon>Bacteroidales</taxon>
        <taxon>Dysgonomonadaceae</taxon>
        <taxon>Dysgonomonas</taxon>
    </lineage>
</organism>
<dbReference type="Proteomes" id="UP000297861">
    <property type="component" value="Unassembled WGS sequence"/>
</dbReference>
<sequence length="197" mass="21248">MKKIFALMLNFTVVATLSAQVGINTQTPDASAALDVVSTDKGMLIPRMTTAQKTAISTPAEGLIVYDTTLKCISQNAGTTTSPAWVCLSSVDAQNISFYMPSIAIDASSVASGQTLDLYEEYKKQFSGATPSQFAKSTGAPSTIPYYPTADSLYYYITYYDNNILNINSIDANGKVLYDVLAEAEYSSFITVVFVIK</sequence>
<proteinExistence type="predicted"/>